<keyword evidence="1" id="KW-0238">DNA-binding</keyword>
<feature type="transmembrane region" description="Helical" evidence="2">
    <location>
        <begin position="142"/>
        <end position="162"/>
    </location>
</feature>
<evidence type="ECO:0000259" key="3">
    <source>
        <dbReference type="PROSITE" id="PS50937"/>
    </source>
</evidence>
<feature type="transmembrane region" description="Helical" evidence="2">
    <location>
        <begin position="168"/>
        <end position="187"/>
    </location>
</feature>
<evidence type="ECO:0000256" key="1">
    <source>
        <dbReference type="ARBA" id="ARBA00023125"/>
    </source>
</evidence>
<dbReference type="SUPFAM" id="SSF46955">
    <property type="entry name" value="Putative DNA-binding domain"/>
    <property type="match status" value="1"/>
</dbReference>
<dbReference type="PRINTS" id="PR00040">
    <property type="entry name" value="HTHMERR"/>
</dbReference>
<proteinExistence type="predicted"/>
<reference evidence="4 5" key="1">
    <citation type="submission" date="2018-05" db="EMBL/GenBank/DDBJ databases">
        <title>Complete genome sequencing of three human clinical isolates of Staphylococcus caprae reveals virulence factors similar to those of S. epidermidis and S. capitis.</title>
        <authorList>
            <person name="Watanabe S."/>
            <person name="Cui L."/>
        </authorList>
    </citation>
    <scope>NUCLEOTIDE SEQUENCE [LARGE SCALE GENOMIC DNA]</scope>
    <source>
        <strain evidence="4 5">JMUB590</strain>
    </source>
</reference>
<dbReference type="GeneID" id="58050263"/>
<dbReference type="Proteomes" id="UP000274772">
    <property type="component" value="Chromosome"/>
</dbReference>
<dbReference type="EMBL" id="AP018586">
    <property type="protein sequence ID" value="BBD91603.1"/>
    <property type="molecule type" value="Genomic_DNA"/>
</dbReference>
<keyword evidence="5" id="KW-1185">Reference proteome</keyword>
<evidence type="ECO:0000313" key="4">
    <source>
        <dbReference type="EMBL" id="BBD91603.1"/>
    </source>
</evidence>
<dbReference type="InterPro" id="IPR000551">
    <property type="entry name" value="MerR-type_HTH_dom"/>
</dbReference>
<dbReference type="Pfam" id="PF13411">
    <property type="entry name" value="MerR_1"/>
    <property type="match status" value="1"/>
</dbReference>
<accession>A0ABM7FSC9</accession>
<dbReference type="PROSITE" id="PS50937">
    <property type="entry name" value="HTH_MERR_2"/>
    <property type="match status" value="1"/>
</dbReference>
<dbReference type="RefSeq" id="WP_044466777.1">
    <property type="nucleotide sequence ID" value="NZ_AP018585.1"/>
</dbReference>
<sequence length="242" mass="28079">MSTYTTGDIAKRCHVSVRTVQYYDRQGILRPSQMSDANRRVYTDEEVKKLKLIIVLKELGCSLKDIKLLLRNEETLKTLSSMLKVKEDELQQDISRKENVVKRIKEVRKYFNKTSISPITHLYDIDHIMKESLNLKSIRKKLWLATGIVGIIQYTGLVASIVTKEKEPFLSVTPVTIVYALVLTYYYKNNVSYLCPNCQNVFNPKTLDFIKAQHTPKTRKLTCPDCHETHFCIEVPKNEEQC</sequence>
<dbReference type="InterPro" id="IPR009061">
    <property type="entry name" value="DNA-bd_dom_put_sf"/>
</dbReference>
<dbReference type="Gene3D" id="1.10.1660.10">
    <property type="match status" value="1"/>
</dbReference>
<evidence type="ECO:0000256" key="2">
    <source>
        <dbReference type="SAM" id="Phobius"/>
    </source>
</evidence>
<dbReference type="PANTHER" id="PTHR30204">
    <property type="entry name" value="REDOX-CYCLING DRUG-SENSING TRANSCRIPTIONAL ACTIVATOR SOXR"/>
    <property type="match status" value="1"/>
</dbReference>
<organism evidence="4 5">
    <name type="scientific">Staphylococcus caprae</name>
    <dbReference type="NCBI Taxonomy" id="29380"/>
    <lineage>
        <taxon>Bacteria</taxon>
        <taxon>Bacillati</taxon>
        <taxon>Bacillota</taxon>
        <taxon>Bacilli</taxon>
        <taxon>Bacillales</taxon>
        <taxon>Staphylococcaceae</taxon>
        <taxon>Staphylococcus</taxon>
    </lineage>
</organism>
<name>A0ABM7FSC9_9STAP</name>
<gene>
    <name evidence="4" type="ORF">JMUB590_0493</name>
</gene>
<protein>
    <submittedName>
        <fullName evidence="4">Transcriptional regulator, MerR family</fullName>
    </submittedName>
</protein>
<dbReference type="SMART" id="SM00422">
    <property type="entry name" value="HTH_MERR"/>
    <property type="match status" value="1"/>
</dbReference>
<dbReference type="PANTHER" id="PTHR30204:SF96">
    <property type="entry name" value="CHROMOSOME-ANCHORING PROTEIN RACA"/>
    <property type="match status" value="1"/>
</dbReference>
<feature type="domain" description="HTH merR-type" evidence="3">
    <location>
        <begin position="3"/>
        <end position="72"/>
    </location>
</feature>
<dbReference type="CDD" id="cd01106">
    <property type="entry name" value="HTH_TipAL-Mta"/>
    <property type="match status" value="1"/>
</dbReference>
<keyword evidence="2" id="KW-0472">Membrane</keyword>
<dbReference type="InterPro" id="IPR047057">
    <property type="entry name" value="MerR_fam"/>
</dbReference>
<keyword evidence="2" id="KW-1133">Transmembrane helix</keyword>
<keyword evidence="2" id="KW-0812">Transmembrane</keyword>
<evidence type="ECO:0000313" key="5">
    <source>
        <dbReference type="Proteomes" id="UP000274772"/>
    </source>
</evidence>